<feature type="transmembrane region" description="Helical" evidence="3">
    <location>
        <begin position="250"/>
        <end position="273"/>
    </location>
</feature>
<keyword evidence="3" id="KW-1133">Transmembrane helix</keyword>
<gene>
    <name evidence="5" type="ORF">TVY486_1116680</name>
</gene>
<dbReference type="PROSITE" id="PS51778">
    <property type="entry name" value="VAST"/>
    <property type="match status" value="1"/>
</dbReference>
<dbReference type="Pfam" id="PF16016">
    <property type="entry name" value="VASt"/>
    <property type="match status" value="1"/>
</dbReference>
<keyword evidence="2 3" id="KW-0472">Membrane</keyword>
<evidence type="ECO:0000256" key="1">
    <source>
        <dbReference type="ARBA" id="ARBA00004370"/>
    </source>
</evidence>
<dbReference type="InterPro" id="IPR031968">
    <property type="entry name" value="VASt"/>
</dbReference>
<organism evidence="5">
    <name type="scientific">Trypanosoma vivax (strain Y486)</name>
    <dbReference type="NCBI Taxonomy" id="1055687"/>
    <lineage>
        <taxon>Eukaryota</taxon>
        <taxon>Discoba</taxon>
        <taxon>Euglenozoa</taxon>
        <taxon>Kinetoplastea</taxon>
        <taxon>Metakinetoplastina</taxon>
        <taxon>Trypanosomatida</taxon>
        <taxon>Trypanosomatidae</taxon>
        <taxon>Trypanosoma</taxon>
        <taxon>Duttonella</taxon>
    </lineage>
</organism>
<name>G0U999_TRYVY</name>
<feature type="transmembrane region" description="Helical" evidence="3">
    <location>
        <begin position="360"/>
        <end position="380"/>
    </location>
</feature>
<keyword evidence="3" id="KW-0812">Transmembrane</keyword>
<evidence type="ECO:0000256" key="2">
    <source>
        <dbReference type="ARBA" id="ARBA00023136"/>
    </source>
</evidence>
<sequence>MSESIKCAIGVEPQDVFAKQQYSQGIAQNMFSPPDKTKEKKCLVPLTRLKGVTVARLWSSVFADSSDFLLRFHRKRNDTDVKVGKWVYASDSSNGYRTASLQCLVDMPGVGPRTLVNEAHRFAYVMGVNGCVKLVYQISSQTPNVTGGTTFRTEAILVVTAESEKGDCAVCVWGGCKKMNFSFAAIQCIAVPKVTKEMTSAYQLMLQLMSEELTGDTLCLDTVGDGADTVDKSCDTTSDPTSSYVSEGPLFQFILLGLATLVAISILWSFSTLRGITHVTMMMAEQFNGVQGRESTYSSSLGDALGAEGGSAAGKPAWSTLNQEQALHRAAKDVQIQLLRHRWIEQREKITLLEAAVDRMWWAVALEFLFMIGILVKLFLL</sequence>
<dbReference type="GO" id="GO:0016020">
    <property type="term" value="C:membrane"/>
    <property type="evidence" value="ECO:0007669"/>
    <property type="project" value="UniProtKB-SubCell"/>
</dbReference>
<reference evidence="5" key="1">
    <citation type="journal article" date="2012" name="Proc. Natl. Acad. Sci. U.S.A.">
        <title>Antigenic diversity is generated by distinct evolutionary mechanisms in African trypanosome species.</title>
        <authorList>
            <person name="Jackson A.P."/>
            <person name="Berry A."/>
            <person name="Aslett M."/>
            <person name="Allison H.C."/>
            <person name="Burton P."/>
            <person name="Vavrova-Anderson J."/>
            <person name="Brown R."/>
            <person name="Browne H."/>
            <person name="Corton N."/>
            <person name="Hauser H."/>
            <person name="Gamble J."/>
            <person name="Gilderthorp R."/>
            <person name="Marcello L."/>
            <person name="McQuillan J."/>
            <person name="Otto T.D."/>
            <person name="Quail M.A."/>
            <person name="Sanders M.J."/>
            <person name="van Tonder A."/>
            <person name="Ginger M.L."/>
            <person name="Field M.C."/>
            <person name="Barry J.D."/>
            <person name="Hertz-Fowler C."/>
            <person name="Berriman M."/>
        </authorList>
    </citation>
    <scope>NUCLEOTIDE SEQUENCE</scope>
    <source>
        <strain evidence="5">Y486</strain>
    </source>
</reference>
<dbReference type="OMA" id="KVMLPQT"/>
<comment type="subcellular location">
    <subcellularLocation>
        <location evidence="1">Membrane</location>
    </subcellularLocation>
</comment>
<evidence type="ECO:0000313" key="5">
    <source>
        <dbReference type="EMBL" id="CCC54184.1"/>
    </source>
</evidence>
<feature type="domain" description="VASt" evidence="4">
    <location>
        <begin position="39"/>
        <end position="217"/>
    </location>
</feature>
<dbReference type="VEuPathDB" id="TriTrypDB:TvY486_1116680"/>
<proteinExistence type="predicted"/>
<protein>
    <recommendedName>
        <fullName evidence="4">VASt domain-containing protein</fullName>
    </recommendedName>
</protein>
<accession>G0U999</accession>
<evidence type="ECO:0000259" key="4">
    <source>
        <dbReference type="PROSITE" id="PS51778"/>
    </source>
</evidence>
<dbReference type="EMBL" id="HE573027">
    <property type="protein sequence ID" value="CCC54184.1"/>
    <property type="molecule type" value="Genomic_DNA"/>
</dbReference>
<evidence type="ECO:0000256" key="3">
    <source>
        <dbReference type="SAM" id="Phobius"/>
    </source>
</evidence>
<dbReference type="AlphaFoldDB" id="G0U999"/>